<keyword evidence="2" id="KW-1185">Reference proteome</keyword>
<dbReference type="EMBL" id="CM039432">
    <property type="protein sequence ID" value="KAI4332241.1"/>
    <property type="molecule type" value="Genomic_DNA"/>
</dbReference>
<evidence type="ECO:0000313" key="1">
    <source>
        <dbReference type="EMBL" id="KAI4332241.1"/>
    </source>
</evidence>
<comment type="caution">
    <text evidence="1">The sequence shown here is derived from an EMBL/GenBank/DDBJ whole genome shotgun (WGS) entry which is preliminary data.</text>
</comment>
<proteinExistence type="predicted"/>
<accession>A0ACB9N7M7</accession>
<reference evidence="1 2" key="1">
    <citation type="journal article" date="2022" name="DNA Res.">
        <title>Chromosomal-level genome assembly of the orchid tree Bauhinia variegata (Leguminosae; Cercidoideae) supports the allotetraploid origin hypothesis of Bauhinia.</title>
        <authorList>
            <person name="Zhong Y."/>
            <person name="Chen Y."/>
            <person name="Zheng D."/>
            <person name="Pang J."/>
            <person name="Liu Y."/>
            <person name="Luo S."/>
            <person name="Meng S."/>
            <person name="Qian L."/>
            <person name="Wei D."/>
            <person name="Dai S."/>
            <person name="Zhou R."/>
        </authorList>
    </citation>
    <scope>NUCLEOTIDE SEQUENCE [LARGE SCALE GENOMIC DNA]</scope>
    <source>
        <strain evidence="1">BV-YZ2020</strain>
    </source>
</reference>
<protein>
    <submittedName>
        <fullName evidence="1">Uncharacterized protein</fullName>
    </submittedName>
</protein>
<dbReference type="Proteomes" id="UP000828941">
    <property type="component" value="Chromosome 7"/>
</dbReference>
<evidence type="ECO:0000313" key="2">
    <source>
        <dbReference type="Proteomes" id="UP000828941"/>
    </source>
</evidence>
<gene>
    <name evidence="1" type="ORF">L6164_017165</name>
</gene>
<organism evidence="1 2">
    <name type="scientific">Bauhinia variegata</name>
    <name type="common">Purple orchid tree</name>
    <name type="synonym">Phanera variegata</name>
    <dbReference type="NCBI Taxonomy" id="167791"/>
    <lineage>
        <taxon>Eukaryota</taxon>
        <taxon>Viridiplantae</taxon>
        <taxon>Streptophyta</taxon>
        <taxon>Embryophyta</taxon>
        <taxon>Tracheophyta</taxon>
        <taxon>Spermatophyta</taxon>
        <taxon>Magnoliopsida</taxon>
        <taxon>eudicotyledons</taxon>
        <taxon>Gunneridae</taxon>
        <taxon>Pentapetalae</taxon>
        <taxon>rosids</taxon>
        <taxon>fabids</taxon>
        <taxon>Fabales</taxon>
        <taxon>Fabaceae</taxon>
        <taxon>Cercidoideae</taxon>
        <taxon>Cercideae</taxon>
        <taxon>Bauhiniinae</taxon>
        <taxon>Bauhinia</taxon>
    </lineage>
</organism>
<sequence>MVEKTKVMIEFDNESNFKTFARLAALPGIEYSSCEGFTFFESTKLAYAQLWEALQDDGVYRIALFGLGGSGKTTLVTEVGKKAKESNLFDRVVAVTVSQTPNVRNIQGQMADMLNFKLEEETEKGRAQRLYMRLKEEKRILIIVDDVWGEFNLKDIGIDFDICHSGSCKIILTTRRQQVCTLMDCQKKIQLDLLSENEAWDLFKKHAHLDNQSSLSLLSSVAQDIARECKGLPIAIQAIGRSLKGQSIHEWKIALEKLRSSKPVDVEDGQGDVFSCLKLSYDYLKDETKLLFLICCIFPEDYCISNEVLIRCGVGLGVYGEYQSFDLARSQIMVGINKLVDSCLLMHWGKGRTLKMHDLIRNLGLWIASKEGRTIMVNLSNDLNSLIGDGVINDQFAVSLRYRHINQISTLFVAAKLEILWIETGGSLDLSSASFEGLQGLKLMVLNSIHNYNPTSCDLLLPPSIESLTNLRTLRLRGWNLGDISFVVKLKKLEVLELKYCVFNELPNEITNLNKLKLLDLTECAALSGNCEAVGELSGIEELYVSGKSYFGGRWRNPSPSFLDNVAATKLQRYVIKFEGLVDVDTRVITEDSTRRALYLKSINVSSLSASIKILLQKAERVYFDAFHGDCQNFVPNVVRAVGGMKDLVLLQLRSCLEMECVVDTTSNQVDVELPLLVGLHLWDMTNLKEVRPGPLPVGFFEKLQELLIFDCEQLHSIFPRECKLPKLKILSIVRCRAAVLFSVSVAQSLSLLEKLFIKDCGELKHIITEQEIGGDTNSGKEIIPASGNSHLILPNLKSLAVVSCPKVEFICPI</sequence>
<name>A0ACB9N7M7_BAUVA</name>